<protein>
    <recommendedName>
        <fullName evidence="4">AIG1-type G domain-containing protein</fullName>
    </recommendedName>
</protein>
<dbReference type="Proteomes" id="UP000663829">
    <property type="component" value="Unassembled WGS sequence"/>
</dbReference>
<dbReference type="Pfam" id="PF04548">
    <property type="entry name" value="AIG1"/>
    <property type="match status" value="1"/>
</dbReference>
<feature type="coiled-coil region" evidence="3">
    <location>
        <begin position="235"/>
        <end position="273"/>
    </location>
</feature>
<evidence type="ECO:0000256" key="2">
    <source>
        <dbReference type="ARBA" id="ARBA00022741"/>
    </source>
</evidence>
<dbReference type="GO" id="GO:0005525">
    <property type="term" value="F:GTP binding"/>
    <property type="evidence" value="ECO:0007669"/>
    <property type="project" value="InterPro"/>
</dbReference>
<dbReference type="Proteomes" id="UP000681722">
    <property type="component" value="Unassembled WGS sequence"/>
</dbReference>
<sequence>MASSIHSQAAAGQSRERFGLIILGNSGAGKSFIANLFLQREKFASKPSATAVTTNTEFEEYTADGVSYVIFNIPGLIESNQEKIDKNKEEIDKAFLECPNSVVFYVFGNQMGRIRQEDVIAFNALHEAYPFKDESLVIVVNAIPSERERTYKGQTITLLREYLHMKTCEYYCFLDTIDRTNETAKGELRQELISAMDKTLPKVHEKVKNIHLQHDEIERLKMELQKIVTAFAYEKEVLEARSRAAQEQYEKEMKDIQERLTAQDKEKNDLQKQVTAKKWFEGLVGPVTQAVIPMALGQGWAGTAASFAMNSLRQTAPTRMPGGSSLFFSGVSGRGGRGGMRPSF</sequence>
<evidence type="ECO:0000313" key="8">
    <source>
        <dbReference type="EMBL" id="CAF4237790.1"/>
    </source>
</evidence>
<dbReference type="Proteomes" id="UP000682733">
    <property type="component" value="Unassembled WGS sequence"/>
</dbReference>
<dbReference type="AlphaFoldDB" id="A0A815I863"/>
<dbReference type="EMBL" id="CAJNOK010027274">
    <property type="protein sequence ID" value="CAF1417197.1"/>
    <property type="molecule type" value="Genomic_DNA"/>
</dbReference>
<organism evidence="5 9">
    <name type="scientific">Didymodactylos carnosus</name>
    <dbReference type="NCBI Taxonomy" id="1234261"/>
    <lineage>
        <taxon>Eukaryota</taxon>
        <taxon>Metazoa</taxon>
        <taxon>Spiralia</taxon>
        <taxon>Gnathifera</taxon>
        <taxon>Rotifera</taxon>
        <taxon>Eurotatoria</taxon>
        <taxon>Bdelloidea</taxon>
        <taxon>Philodinida</taxon>
        <taxon>Philodinidae</taxon>
        <taxon>Didymodactylos</taxon>
    </lineage>
</organism>
<reference evidence="5" key="1">
    <citation type="submission" date="2021-02" db="EMBL/GenBank/DDBJ databases">
        <authorList>
            <person name="Nowell W R."/>
        </authorList>
    </citation>
    <scope>NUCLEOTIDE SEQUENCE</scope>
</reference>
<gene>
    <name evidence="5" type="ORF">GPM918_LOCUS31344</name>
    <name evidence="6" type="ORF">OVA965_LOCUS33570</name>
    <name evidence="8" type="ORF">SRO942_LOCUS31982</name>
    <name evidence="7" type="ORF">TMI583_LOCUS34458</name>
</gene>
<feature type="domain" description="AIG1-type G" evidence="4">
    <location>
        <begin position="20"/>
        <end position="141"/>
    </location>
</feature>
<dbReference type="OrthoDB" id="10057647at2759"/>
<comment type="caution">
    <text evidence="5">The sequence shown here is derived from an EMBL/GenBank/DDBJ whole genome shotgun (WGS) entry which is preliminary data.</text>
</comment>
<dbReference type="Gene3D" id="3.40.50.300">
    <property type="entry name" value="P-loop containing nucleotide triphosphate hydrolases"/>
    <property type="match status" value="1"/>
</dbReference>
<keyword evidence="2" id="KW-0547">Nucleotide-binding</keyword>
<evidence type="ECO:0000313" key="9">
    <source>
        <dbReference type="Proteomes" id="UP000663829"/>
    </source>
</evidence>
<name>A0A815I863_9BILA</name>
<evidence type="ECO:0000313" key="5">
    <source>
        <dbReference type="EMBL" id="CAF1360302.1"/>
    </source>
</evidence>
<evidence type="ECO:0000259" key="4">
    <source>
        <dbReference type="Pfam" id="PF04548"/>
    </source>
</evidence>
<dbReference type="InterPro" id="IPR006703">
    <property type="entry name" value="G_AIG1"/>
</dbReference>
<evidence type="ECO:0000313" key="7">
    <source>
        <dbReference type="EMBL" id="CAF4219064.1"/>
    </source>
</evidence>
<accession>A0A815I863</accession>
<comment type="similarity">
    <text evidence="1">Belongs to the TRAFAC class TrmE-Era-EngA-EngB-Septin-like GTPase superfamily. AIG1/Toc34/Toc159-like paraseptin GTPase family. IAN subfamily.</text>
</comment>
<dbReference type="SUPFAM" id="SSF52540">
    <property type="entry name" value="P-loop containing nucleoside triphosphate hydrolases"/>
    <property type="match status" value="1"/>
</dbReference>
<dbReference type="EMBL" id="CAJNOQ010015372">
    <property type="protein sequence ID" value="CAF1360302.1"/>
    <property type="molecule type" value="Genomic_DNA"/>
</dbReference>
<dbReference type="EMBL" id="CAJOBC010069554">
    <property type="protein sequence ID" value="CAF4237790.1"/>
    <property type="molecule type" value="Genomic_DNA"/>
</dbReference>
<dbReference type="EMBL" id="CAJOBA010049021">
    <property type="protein sequence ID" value="CAF4219064.1"/>
    <property type="molecule type" value="Genomic_DNA"/>
</dbReference>
<keyword evidence="3" id="KW-0175">Coiled coil</keyword>
<dbReference type="InterPro" id="IPR027417">
    <property type="entry name" value="P-loop_NTPase"/>
</dbReference>
<keyword evidence="9" id="KW-1185">Reference proteome</keyword>
<evidence type="ECO:0000256" key="1">
    <source>
        <dbReference type="ARBA" id="ARBA00008535"/>
    </source>
</evidence>
<evidence type="ECO:0000256" key="3">
    <source>
        <dbReference type="SAM" id="Coils"/>
    </source>
</evidence>
<evidence type="ECO:0000313" key="6">
    <source>
        <dbReference type="EMBL" id="CAF1417197.1"/>
    </source>
</evidence>
<dbReference type="Proteomes" id="UP000677228">
    <property type="component" value="Unassembled WGS sequence"/>
</dbReference>
<proteinExistence type="inferred from homology"/>